<gene>
    <name evidence="1" type="ORF">DY000_02054487</name>
</gene>
<name>A0ABQ7A716_BRACR</name>
<dbReference type="EMBL" id="QGKV02002055">
    <property type="protein sequence ID" value="KAF3493458.1"/>
    <property type="molecule type" value="Genomic_DNA"/>
</dbReference>
<comment type="caution">
    <text evidence="1">The sequence shown here is derived from an EMBL/GenBank/DDBJ whole genome shotgun (WGS) entry which is preliminary data.</text>
</comment>
<protein>
    <submittedName>
        <fullName evidence="1">Uncharacterized protein</fullName>
    </submittedName>
</protein>
<proteinExistence type="predicted"/>
<sequence>MGLPTVNGSEGILIKSRFAQIREDGFHHTIDAYGILLKLSIGMDSVVWVRFGMGTLTVDGSWTSLECAITVCWGRVGKSHLGWEQGRRYTSSVDVERQDRCWREYSHDGWNVVSRLLGFEGKSGPMTMVA</sequence>
<evidence type="ECO:0000313" key="2">
    <source>
        <dbReference type="Proteomes" id="UP000266723"/>
    </source>
</evidence>
<dbReference type="Proteomes" id="UP000266723">
    <property type="component" value="Unassembled WGS sequence"/>
</dbReference>
<accession>A0ABQ7A716</accession>
<keyword evidence="2" id="KW-1185">Reference proteome</keyword>
<reference evidence="1 2" key="1">
    <citation type="journal article" date="2020" name="BMC Genomics">
        <title>Intraspecific diversification of the crop wild relative Brassica cretica Lam. using demographic model selection.</title>
        <authorList>
            <person name="Kioukis A."/>
            <person name="Michalopoulou V.A."/>
            <person name="Briers L."/>
            <person name="Pirintsos S."/>
            <person name="Studholme D.J."/>
            <person name="Pavlidis P."/>
            <person name="Sarris P.F."/>
        </authorList>
    </citation>
    <scope>NUCLEOTIDE SEQUENCE [LARGE SCALE GENOMIC DNA]</scope>
    <source>
        <strain evidence="2">cv. PFS-1207/04</strain>
    </source>
</reference>
<organism evidence="1 2">
    <name type="scientific">Brassica cretica</name>
    <name type="common">Mustard</name>
    <dbReference type="NCBI Taxonomy" id="69181"/>
    <lineage>
        <taxon>Eukaryota</taxon>
        <taxon>Viridiplantae</taxon>
        <taxon>Streptophyta</taxon>
        <taxon>Embryophyta</taxon>
        <taxon>Tracheophyta</taxon>
        <taxon>Spermatophyta</taxon>
        <taxon>Magnoliopsida</taxon>
        <taxon>eudicotyledons</taxon>
        <taxon>Gunneridae</taxon>
        <taxon>Pentapetalae</taxon>
        <taxon>rosids</taxon>
        <taxon>malvids</taxon>
        <taxon>Brassicales</taxon>
        <taxon>Brassicaceae</taxon>
        <taxon>Brassiceae</taxon>
        <taxon>Brassica</taxon>
    </lineage>
</organism>
<evidence type="ECO:0000313" key="1">
    <source>
        <dbReference type="EMBL" id="KAF3493458.1"/>
    </source>
</evidence>